<evidence type="ECO:0000256" key="1">
    <source>
        <dbReference type="ARBA" id="ARBA00010605"/>
    </source>
</evidence>
<feature type="compositionally biased region" description="Acidic residues" evidence="4">
    <location>
        <begin position="277"/>
        <end position="287"/>
    </location>
</feature>
<comment type="caution">
    <text evidence="6">The sequence shown here is derived from an EMBL/GenBank/DDBJ whole genome shotgun (WGS) entry which is preliminary data.</text>
</comment>
<reference evidence="6 7" key="1">
    <citation type="submission" date="2019-10" db="EMBL/GenBank/DDBJ databases">
        <authorList>
            <person name="Palmer J.M."/>
        </authorList>
    </citation>
    <scope>NUCLEOTIDE SEQUENCE [LARGE SCALE GENOMIC DNA]</scope>
    <source>
        <strain evidence="6 7">TWF730</strain>
    </source>
</reference>
<evidence type="ECO:0000256" key="3">
    <source>
        <dbReference type="ARBA" id="ARBA00023274"/>
    </source>
</evidence>
<dbReference type="AlphaFoldDB" id="A0AAV9UUE3"/>
<evidence type="ECO:0000256" key="4">
    <source>
        <dbReference type="SAM" id="MobiDB-lite"/>
    </source>
</evidence>
<organism evidence="6 7">
    <name type="scientific">Orbilia blumenaviensis</name>
    <dbReference type="NCBI Taxonomy" id="1796055"/>
    <lineage>
        <taxon>Eukaryota</taxon>
        <taxon>Fungi</taxon>
        <taxon>Dikarya</taxon>
        <taxon>Ascomycota</taxon>
        <taxon>Pezizomycotina</taxon>
        <taxon>Orbiliomycetes</taxon>
        <taxon>Orbiliales</taxon>
        <taxon>Orbiliaceae</taxon>
        <taxon>Orbilia</taxon>
    </lineage>
</organism>
<dbReference type="GO" id="GO:0003735">
    <property type="term" value="F:structural constituent of ribosome"/>
    <property type="evidence" value="ECO:0007669"/>
    <property type="project" value="InterPro"/>
</dbReference>
<evidence type="ECO:0000313" key="7">
    <source>
        <dbReference type="Proteomes" id="UP001373714"/>
    </source>
</evidence>
<evidence type="ECO:0000259" key="5">
    <source>
        <dbReference type="Pfam" id="PF01281"/>
    </source>
</evidence>
<dbReference type="Proteomes" id="UP001373714">
    <property type="component" value="Unassembled WGS sequence"/>
</dbReference>
<sequence length="314" mass="33656">MSLPQHSLSALIGSTGSNLISRATSRLLLRPTSLLTNPTYITNGSSSSGSIGSICSSCLLRSISSPGPTTFIRGKKKLVKKAAGIKVRFLKDIPRYGPKGSIMVVAPGRMRTIWYQRGEAEYLTLEKEKALGKHTVVERDPGYMPYVEKVEEKSDAWDGVVKEQLLTPDESLKILTTILPSTIRFYRSTINSNTPSLHGSVTATDVANAIKLIASASALKDANRVVVSAENVTLLVGGGSGSGSGDARVKELGEYEVLIGFRGVDEVVRRTVTVVREEEEEEEDDGGDLVQGTVVKGGGSLFGDQQEGSRRATL</sequence>
<comment type="similarity">
    <text evidence="1">Belongs to the bacterial ribosomal protein bL9 family.</text>
</comment>
<dbReference type="GO" id="GO:0005840">
    <property type="term" value="C:ribosome"/>
    <property type="evidence" value="ECO:0007669"/>
    <property type="project" value="UniProtKB-KW"/>
</dbReference>
<dbReference type="GO" id="GO:0006412">
    <property type="term" value="P:translation"/>
    <property type="evidence" value="ECO:0007669"/>
    <property type="project" value="InterPro"/>
</dbReference>
<protein>
    <recommendedName>
        <fullName evidence="5">Ribosomal protein L9 domain-containing protein</fullName>
    </recommendedName>
</protein>
<dbReference type="EMBL" id="JAVHNS010000007">
    <property type="protein sequence ID" value="KAK6349093.1"/>
    <property type="molecule type" value="Genomic_DNA"/>
</dbReference>
<dbReference type="Pfam" id="PF01281">
    <property type="entry name" value="Ribosomal_L9_N"/>
    <property type="match status" value="1"/>
</dbReference>
<dbReference type="InterPro" id="IPR000244">
    <property type="entry name" value="Ribosomal_bL9"/>
</dbReference>
<keyword evidence="3" id="KW-0687">Ribonucleoprotein</keyword>
<feature type="region of interest" description="Disordered" evidence="4">
    <location>
        <begin position="276"/>
        <end position="314"/>
    </location>
</feature>
<accession>A0AAV9UUE3</accession>
<dbReference type="PANTHER" id="PTHR21368">
    <property type="entry name" value="50S RIBOSOMAL PROTEIN L9"/>
    <property type="match status" value="1"/>
</dbReference>
<keyword evidence="7" id="KW-1185">Reference proteome</keyword>
<feature type="domain" description="Ribosomal protein L9" evidence="5">
    <location>
        <begin position="85"/>
        <end position="130"/>
    </location>
</feature>
<evidence type="ECO:0000256" key="2">
    <source>
        <dbReference type="ARBA" id="ARBA00022980"/>
    </source>
</evidence>
<proteinExistence type="inferred from homology"/>
<dbReference type="InterPro" id="IPR020070">
    <property type="entry name" value="Ribosomal_bL9_N"/>
</dbReference>
<keyword evidence="2" id="KW-0689">Ribosomal protein</keyword>
<evidence type="ECO:0000313" key="6">
    <source>
        <dbReference type="EMBL" id="KAK6349093.1"/>
    </source>
</evidence>
<gene>
    <name evidence="6" type="ORF">TWF730_009852</name>
</gene>
<name>A0AAV9UUE3_9PEZI</name>
<dbReference type="InterPro" id="IPR036935">
    <property type="entry name" value="Ribosomal_bL9_N_sf"/>
</dbReference>
<dbReference type="GO" id="GO:1990904">
    <property type="term" value="C:ribonucleoprotein complex"/>
    <property type="evidence" value="ECO:0007669"/>
    <property type="project" value="UniProtKB-KW"/>
</dbReference>
<dbReference type="Gene3D" id="3.40.5.10">
    <property type="entry name" value="Ribosomal protein L9, N-terminal domain"/>
    <property type="match status" value="1"/>
</dbReference>